<dbReference type="GO" id="GO:0005737">
    <property type="term" value="C:cytoplasm"/>
    <property type="evidence" value="ECO:0007669"/>
    <property type="project" value="UniProtKB-SubCell"/>
</dbReference>
<evidence type="ECO:0000256" key="7">
    <source>
        <dbReference type="ARBA" id="ARBA00022984"/>
    </source>
</evidence>
<gene>
    <name evidence="14 16" type="primary">murA</name>
    <name evidence="16" type="ORF">EX242_07290</name>
</gene>
<dbReference type="Proteomes" id="UP000824410">
    <property type="component" value="Unassembled WGS sequence"/>
</dbReference>
<dbReference type="GO" id="GO:0051301">
    <property type="term" value="P:cell division"/>
    <property type="evidence" value="ECO:0007669"/>
    <property type="project" value="UniProtKB-KW"/>
</dbReference>
<dbReference type="InterPro" id="IPR013792">
    <property type="entry name" value="RNA3'P_cycl/enolpyr_Trfase_a/b"/>
</dbReference>
<reference evidence="16" key="1">
    <citation type="submission" date="2019-02" db="EMBL/GenBank/DDBJ databases">
        <title>Genomic characterization of isolates from hospital effluents in KZN, South Africa.</title>
        <authorList>
            <person name="Ntshobeni N."/>
            <person name="Allam M."/>
            <person name="Ismail A."/>
            <person name="Amoako D."/>
            <person name="Essack S."/>
            <person name="Chenia H."/>
        </authorList>
    </citation>
    <scope>NUCLEOTIDE SEQUENCE</scope>
    <source>
        <strain evidence="16">AFE97_S1</strain>
    </source>
</reference>
<dbReference type="FunFam" id="3.65.10.10:FF:000002">
    <property type="entry name" value="UDP-N-acetylglucosamine 1-carboxyvinyltransferase"/>
    <property type="match status" value="1"/>
</dbReference>
<keyword evidence="5 14" id="KW-0808">Transferase</keyword>
<dbReference type="GO" id="GO:0008760">
    <property type="term" value="F:UDP-N-acetylglucosamine 1-carboxyvinyltransferase activity"/>
    <property type="evidence" value="ECO:0007669"/>
    <property type="project" value="UniProtKB-UniRule"/>
</dbReference>
<feature type="binding site" evidence="14">
    <location>
        <position position="305"/>
    </location>
    <ligand>
        <name>UDP-N-acetyl-alpha-D-glucosamine</name>
        <dbReference type="ChEBI" id="CHEBI:57705"/>
    </ligand>
</feature>
<feature type="binding site" evidence="14">
    <location>
        <position position="327"/>
    </location>
    <ligand>
        <name>UDP-N-acetyl-alpha-D-glucosamine</name>
        <dbReference type="ChEBI" id="CHEBI:57705"/>
    </ligand>
</feature>
<dbReference type="Gene3D" id="3.65.10.10">
    <property type="entry name" value="Enolpyruvate transferase domain"/>
    <property type="match status" value="2"/>
</dbReference>
<dbReference type="InterPro" id="IPR005750">
    <property type="entry name" value="UDP_GlcNAc_COvinyl_MurA"/>
</dbReference>
<evidence type="ECO:0000256" key="5">
    <source>
        <dbReference type="ARBA" id="ARBA00022679"/>
    </source>
</evidence>
<feature type="active site" description="Proton donor" evidence="14">
    <location>
        <position position="115"/>
    </location>
</feature>
<keyword evidence="4 14" id="KW-0132">Cell division</keyword>
<dbReference type="AlphaFoldDB" id="A0A1J0ECF4"/>
<dbReference type="CDD" id="cd01555">
    <property type="entry name" value="UdpNAET"/>
    <property type="match status" value="1"/>
</dbReference>
<comment type="caution">
    <text evidence="16">The sequence shown here is derived from an EMBL/GenBank/DDBJ whole genome shotgun (WGS) entry which is preliminary data.</text>
</comment>
<accession>A0A1J0ECF4</accession>
<evidence type="ECO:0000313" key="16">
    <source>
        <dbReference type="EMBL" id="MBX6980061.1"/>
    </source>
</evidence>
<feature type="binding site" evidence="14">
    <location>
        <begin position="22"/>
        <end position="23"/>
    </location>
    <ligand>
        <name>phosphoenolpyruvate</name>
        <dbReference type="ChEBI" id="CHEBI:58702"/>
    </ligand>
</feature>
<dbReference type="InterPro" id="IPR001986">
    <property type="entry name" value="Enolpyruvate_Tfrase_dom"/>
</dbReference>
<feature type="binding site" evidence="14">
    <location>
        <begin position="120"/>
        <end position="124"/>
    </location>
    <ligand>
        <name>UDP-N-acetyl-alpha-D-glucosamine</name>
        <dbReference type="ChEBI" id="CHEBI:57705"/>
    </ligand>
</feature>
<protein>
    <recommendedName>
        <fullName evidence="14">UDP-N-acetylglucosamine 1-carboxyvinyltransferase</fullName>
        <ecNumber evidence="14">2.5.1.7</ecNumber>
    </recommendedName>
    <alternativeName>
        <fullName evidence="14">Enoylpyruvate transferase</fullName>
    </alternativeName>
    <alternativeName>
        <fullName evidence="14">UDP-N-acetylglucosamine enolpyruvyl transferase</fullName>
        <shortName evidence="14">EPT</shortName>
    </alternativeName>
</protein>
<evidence type="ECO:0000313" key="17">
    <source>
        <dbReference type="Proteomes" id="UP000824410"/>
    </source>
</evidence>
<evidence type="ECO:0000256" key="12">
    <source>
        <dbReference type="ARBA" id="ARBA00047527"/>
    </source>
</evidence>
<feature type="binding site" evidence="14">
    <location>
        <begin position="160"/>
        <end position="163"/>
    </location>
    <ligand>
        <name>UDP-N-acetyl-alpha-D-glucosamine</name>
        <dbReference type="ChEBI" id="CHEBI:57705"/>
    </ligand>
</feature>
<dbReference type="InterPro" id="IPR050068">
    <property type="entry name" value="MurA_subfamily"/>
</dbReference>
<feature type="modified residue" description="2-(S-cysteinyl)pyruvic acid O-phosphothioketal" evidence="14">
    <location>
        <position position="115"/>
    </location>
</feature>
<dbReference type="HAMAP" id="MF_00111">
    <property type="entry name" value="MurA"/>
    <property type="match status" value="1"/>
</dbReference>
<name>A0A1J0ECF4_PRORE</name>
<evidence type="ECO:0000256" key="9">
    <source>
        <dbReference type="ARBA" id="ARBA00023316"/>
    </source>
</evidence>
<dbReference type="NCBIfam" id="NF006873">
    <property type="entry name" value="PRK09369.1"/>
    <property type="match status" value="1"/>
</dbReference>
<keyword evidence="6 14" id="KW-0133">Cell shape</keyword>
<organism evidence="16 17">
    <name type="scientific">Providencia rettgeri</name>
    <dbReference type="NCBI Taxonomy" id="587"/>
    <lineage>
        <taxon>Bacteria</taxon>
        <taxon>Pseudomonadati</taxon>
        <taxon>Pseudomonadota</taxon>
        <taxon>Gammaproteobacteria</taxon>
        <taxon>Enterobacterales</taxon>
        <taxon>Morganellaceae</taxon>
        <taxon>Providencia</taxon>
    </lineage>
</organism>
<keyword evidence="7 14" id="KW-0573">Peptidoglycan synthesis</keyword>
<evidence type="ECO:0000256" key="3">
    <source>
        <dbReference type="ARBA" id="ARBA00022490"/>
    </source>
</evidence>
<feature type="binding site" evidence="14">
    <location>
        <position position="91"/>
    </location>
    <ligand>
        <name>UDP-N-acetyl-alpha-D-glucosamine</name>
        <dbReference type="ChEBI" id="CHEBI:57705"/>
    </ligand>
</feature>
<evidence type="ECO:0000256" key="4">
    <source>
        <dbReference type="ARBA" id="ARBA00022618"/>
    </source>
</evidence>
<comment type="similarity">
    <text evidence="11 14">Belongs to the EPSP synthase family. MurA subfamily.</text>
</comment>
<evidence type="ECO:0000256" key="14">
    <source>
        <dbReference type="HAMAP-Rule" id="MF_00111"/>
    </source>
</evidence>
<dbReference type="InterPro" id="IPR036968">
    <property type="entry name" value="Enolpyruvate_Tfrase_sf"/>
</dbReference>
<dbReference type="GO" id="GO:0071555">
    <property type="term" value="P:cell wall organization"/>
    <property type="evidence" value="ECO:0007669"/>
    <property type="project" value="UniProtKB-KW"/>
</dbReference>
<evidence type="ECO:0000259" key="15">
    <source>
        <dbReference type="Pfam" id="PF00275"/>
    </source>
</evidence>
<evidence type="ECO:0000256" key="6">
    <source>
        <dbReference type="ARBA" id="ARBA00022960"/>
    </source>
</evidence>
<dbReference type="RefSeq" id="WP_042846209.1">
    <property type="nucleotide sequence ID" value="NZ_ABEXNG020000010.1"/>
</dbReference>
<dbReference type="PANTHER" id="PTHR43783:SF1">
    <property type="entry name" value="UDP-N-ACETYLGLUCOSAMINE 1-CARBOXYVINYLTRANSFERASE"/>
    <property type="match status" value="1"/>
</dbReference>
<dbReference type="GO" id="GO:0008360">
    <property type="term" value="P:regulation of cell shape"/>
    <property type="evidence" value="ECO:0007669"/>
    <property type="project" value="UniProtKB-KW"/>
</dbReference>
<comment type="subcellular location">
    <subcellularLocation>
        <location evidence="1 14">Cytoplasm</location>
    </subcellularLocation>
</comment>
<comment type="catalytic activity">
    <reaction evidence="12 14">
        <text>phosphoenolpyruvate + UDP-N-acetyl-alpha-D-glucosamine = UDP-N-acetyl-3-O-(1-carboxyvinyl)-alpha-D-glucosamine + phosphate</text>
        <dbReference type="Rhea" id="RHEA:18681"/>
        <dbReference type="ChEBI" id="CHEBI:43474"/>
        <dbReference type="ChEBI" id="CHEBI:57705"/>
        <dbReference type="ChEBI" id="CHEBI:58702"/>
        <dbReference type="ChEBI" id="CHEBI:68483"/>
        <dbReference type="EC" id="2.5.1.7"/>
    </reaction>
</comment>
<keyword evidence="3 14" id="KW-0963">Cytoplasm</keyword>
<dbReference type="GO" id="GO:0019277">
    <property type="term" value="P:UDP-N-acetylgalactosamine biosynthetic process"/>
    <property type="evidence" value="ECO:0007669"/>
    <property type="project" value="InterPro"/>
</dbReference>
<comment type="pathway">
    <text evidence="2 14">Cell wall biogenesis; peptidoglycan biosynthesis.</text>
</comment>
<keyword evidence="10 14" id="KW-0670">Pyruvate</keyword>
<sequence>MDKFLVKGPTRLEGEVTISGAKNAALPILFAALLAEEPVEIQNVPHLRDIDTTIKLLNQLGTKVKRNGSVYVDASTVTTYCAPYDLVKTMRASIWALAPLVARFGHGEVSLPGGCAIGARPVDLHISGLEQLGANIVLEDGYVKATVDGRLKGACIVMDKVSVGATVSIMTAATLAEGTTTIENAAREPEIEDTANFLNTLGAKITGAGTDRIVIEGVKRLGGGVYQVLPDRIETGTFLIAAAVSRGKVICRNARPDTLDAVLAKLREAGAKIELGDDWISLDMEGKRPKAVTLRTAPHPGFPTDMQAQFSLLNLVADGAGMITETIFENRFMHIPELIRMGAHAEIESNTVLCHGVEKLTSAQVMATDLRASASLVIAGCIAEGTTTVDRIYHIDRGYEHIEDKLRGLGADIQRVHSDD</sequence>
<dbReference type="KEGG" id="prg:RB151_037410"/>
<dbReference type="GO" id="GO:0009252">
    <property type="term" value="P:peptidoglycan biosynthetic process"/>
    <property type="evidence" value="ECO:0007669"/>
    <property type="project" value="UniProtKB-UniRule"/>
</dbReference>
<keyword evidence="8 14" id="KW-0131">Cell cycle</keyword>
<keyword evidence="9 14" id="KW-0961">Cell wall biogenesis/degradation</keyword>
<dbReference type="OrthoDB" id="9803760at2"/>
<evidence type="ECO:0000256" key="11">
    <source>
        <dbReference type="ARBA" id="ARBA00038367"/>
    </source>
</evidence>
<dbReference type="EC" id="2.5.1.7" evidence="14"/>
<feature type="domain" description="Enolpyruvate transferase" evidence="15">
    <location>
        <begin position="6"/>
        <end position="406"/>
    </location>
</feature>
<evidence type="ECO:0000256" key="13">
    <source>
        <dbReference type="ARBA" id="ARBA00057879"/>
    </source>
</evidence>
<evidence type="ECO:0000256" key="1">
    <source>
        <dbReference type="ARBA" id="ARBA00004496"/>
    </source>
</evidence>
<dbReference type="Pfam" id="PF00275">
    <property type="entry name" value="EPSP_synthase"/>
    <property type="match status" value="1"/>
</dbReference>
<evidence type="ECO:0000256" key="2">
    <source>
        <dbReference type="ARBA" id="ARBA00004752"/>
    </source>
</evidence>
<evidence type="ECO:0000256" key="8">
    <source>
        <dbReference type="ARBA" id="ARBA00023306"/>
    </source>
</evidence>
<dbReference type="EMBL" id="SHDO01000008">
    <property type="protein sequence ID" value="MBX6980061.1"/>
    <property type="molecule type" value="Genomic_DNA"/>
</dbReference>
<proteinExistence type="inferred from homology"/>
<evidence type="ECO:0000256" key="10">
    <source>
        <dbReference type="ARBA" id="ARBA00023317"/>
    </source>
</evidence>
<dbReference type="PANTHER" id="PTHR43783">
    <property type="entry name" value="UDP-N-ACETYLGLUCOSAMINE 1-CARBOXYVINYLTRANSFERASE"/>
    <property type="match status" value="1"/>
</dbReference>
<dbReference type="NCBIfam" id="TIGR01072">
    <property type="entry name" value="murA"/>
    <property type="match status" value="1"/>
</dbReference>
<dbReference type="SUPFAM" id="SSF55205">
    <property type="entry name" value="EPT/RTPC-like"/>
    <property type="match status" value="1"/>
</dbReference>
<comment type="function">
    <text evidence="13">Cell wall formation. Adds enolpyruvyl to UDP-N-acetylglucosamine. Target for the antibiotic fosfomycin.</text>
</comment>